<evidence type="ECO:0000256" key="2">
    <source>
        <dbReference type="ARBA" id="ARBA00022649"/>
    </source>
</evidence>
<reference evidence="11 12" key="1">
    <citation type="submission" date="2020-06" db="EMBL/GenBank/DDBJ databases">
        <title>Dyadobacter sandarakinus sp. nov., isolated from the soil of the Arctic Yellow River Station.</title>
        <authorList>
            <person name="Zhang Y."/>
            <person name="Peng F."/>
        </authorList>
    </citation>
    <scope>NUCLEOTIDE SEQUENCE [LARGE SCALE GENOMIC DNA]</scope>
    <source>
        <strain evidence="11 12">Q3-56</strain>
    </source>
</reference>
<comment type="similarity">
    <text evidence="9">Belongs to the MntA antitoxin family.</text>
</comment>
<proteinExistence type="inferred from homology"/>
<evidence type="ECO:0000313" key="12">
    <source>
        <dbReference type="Proteomes" id="UP000612680"/>
    </source>
</evidence>
<evidence type="ECO:0000256" key="9">
    <source>
        <dbReference type="ARBA" id="ARBA00038276"/>
    </source>
</evidence>
<evidence type="ECO:0000256" key="8">
    <source>
        <dbReference type="ARBA" id="ARBA00022842"/>
    </source>
</evidence>
<dbReference type="Gene3D" id="3.30.460.10">
    <property type="entry name" value="Beta Polymerase, domain 2"/>
    <property type="match status" value="1"/>
</dbReference>
<evidence type="ECO:0000259" key="10">
    <source>
        <dbReference type="Pfam" id="PF01909"/>
    </source>
</evidence>
<evidence type="ECO:0000256" key="6">
    <source>
        <dbReference type="ARBA" id="ARBA00022741"/>
    </source>
</evidence>
<keyword evidence="2" id="KW-1277">Toxin-antitoxin system</keyword>
<dbReference type="InterPro" id="IPR052038">
    <property type="entry name" value="Type-VII_TA_antitoxin"/>
</dbReference>
<evidence type="ECO:0000256" key="4">
    <source>
        <dbReference type="ARBA" id="ARBA00022695"/>
    </source>
</evidence>
<gene>
    <name evidence="11" type="ORF">HWI92_19570</name>
</gene>
<keyword evidence="3" id="KW-0808">Transferase</keyword>
<feature type="domain" description="Polymerase nucleotidyl transferase" evidence="10">
    <location>
        <begin position="14"/>
        <end position="94"/>
    </location>
</feature>
<dbReference type="PANTHER" id="PTHR33571">
    <property type="entry name" value="SSL8005 PROTEIN"/>
    <property type="match status" value="1"/>
</dbReference>
<dbReference type="CDD" id="cd05403">
    <property type="entry name" value="NT_KNTase_like"/>
    <property type="match status" value="1"/>
</dbReference>
<keyword evidence="6" id="KW-0547">Nucleotide-binding</keyword>
<keyword evidence="5" id="KW-0479">Metal-binding</keyword>
<keyword evidence="12" id="KW-1185">Reference proteome</keyword>
<dbReference type="InterPro" id="IPR043519">
    <property type="entry name" value="NT_sf"/>
</dbReference>
<sequence length="95" mass="10891">MEKQTIISRLTQSKNYLFTKYPVKSLGLFGSYARNEAEADSDIDIIVEFIQPVGFEFVDLAIDLENILEQHVDLVSKRGIKPVLLPFIEKDIIYV</sequence>
<keyword evidence="7" id="KW-0067">ATP-binding</keyword>
<evidence type="ECO:0000313" key="11">
    <source>
        <dbReference type="EMBL" id="QRR02950.1"/>
    </source>
</evidence>
<keyword evidence="4" id="KW-0548">Nucleotidyltransferase</keyword>
<organism evidence="11 12">
    <name type="scientific">Dyadobacter sandarakinus</name>
    <dbReference type="NCBI Taxonomy" id="2747268"/>
    <lineage>
        <taxon>Bacteria</taxon>
        <taxon>Pseudomonadati</taxon>
        <taxon>Bacteroidota</taxon>
        <taxon>Cytophagia</taxon>
        <taxon>Cytophagales</taxon>
        <taxon>Spirosomataceae</taxon>
        <taxon>Dyadobacter</taxon>
    </lineage>
</organism>
<evidence type="ECO:0000256" key="1">
    <source>
        <dbReference type="ARBA" id="ARBA00001946"/>
    </source>
</evidence>
<comment type="cofactor">
    <cofactor evidence="1">
        <name>Mg(2+)</name>
        <dbReference type="ChEBI" id="CHEBI:18420"/>
    </cofactor>
</comment>
<dbReference type="RefSeq" id="WP_204658419.1">
    <property type="nucleotide sequence ID" value="NZ_CP056775.1"/>
</dbReference>
<name>A0ABX7IAX1_9BACT</name>
<evidence type="ECO:0000256" key="3">
    <source>
        <dbReference type="ARBA" id="ARBA00022679"/>
    </source>
</evidence>
<dbReference type="InterPro" id="IPR002934">
    <property type="entry name" value="Polymerase_NTP_transf_dom"/>
</dbReference>
<dbReference type="Pfam" id="PF01909">
    <property type="entry name" value="NTP_transf_2"/>
    <property type="match status" value="1"/>
</dbReference>
<dbReference type="SUPFAM" id="SSF81301">
    <property type="entry name" value="Nucleotidyltransferase"/>
    <property type="match status" value="1"/>
</dbReference>
<dbReference type="Proteomes" id="UP000612680">
    <property type="component" value="Chromosome"/>
</dbReference>
<keyword evidence="8" id="KW-0460">Magnesium</keyword>
<evidence type="ECO:0000256" key="5">
    <source>
        <dbReference type="ARBA" id="ARBA00022723"/>
    </source>
</evidence>
<dbReference type="EMBL" id="CP056775">
    <property type="protein sequence ID" value="QRR02950.1"/>
    <property type="molecule type" value="Genomic_DNA"/>
</dbReference>
<protein>
    <submittedName>
        <fullName evidence="11">Nucleotidyltransferase family protein</fullName>
    </submittedName>
</protein>
<accession>A0ABX7IAX1</accession>
<dbReference type="PANTHER" id="PTHR33571:SF14">
    <property type="entry name" value="PROTEIN ADENYLYLTRANSFERASE MJ0435-RELATED"/>
    <property type="match status" value="1"/>
</dbReference>
<evidence type="ECO:0000256" key="7">
    <source>
        <dbReference type="ARBA" id="ARBA00022840"/>
    </source>
</evidence>